<name>A0A9P9IMZ9_9HYPO</name>
<evidence type="ECO:0000256" key="1">
    <source>
        <dbReference type="SAM" id="MobiDB-lite"/>
    </source>
</evidence>
<organism evidence="3 4">
    <name type="scientific">Dactylonectria estremocensis</name>
    <dbReference type="NCBI Taxonomy" id="1079267"/>
    <lineage>
        <taxon>Eukaryota</taxon>
        <taxon>Fungi</taxon>
        <taxon>Dikarya</taxon>
        <taxon>Ascomycota</taxon>
        <taxon>Pezizomycotina</taxon>
        <taxon>Sordariomycetes</taxon>
        <taxon>Hypocreomycetidae</taxon>
        <taxon>Hypocreales</taxon>
        <taxon>Nectriaceae</taxon>
        <taxon>Dactylonectria</taxon>
    </lineage>
</organism>
<dbReference type="InterPro" id="IPR045153">
    <property type="entry name" value="Est1/Ebs1-like"/>
</dbReference>
<evidence type="ECO:0000313" key="3">
    <source>
        <dbReference type="EMBL" id="KAH7126286.1"/>
    </source>
</evidence>
<dbReference type="EMBL" id="JAGMUU010000023">
    <property type="protein sequence ID" value="KAH7126286.1"/>
    <property type="molecule type" value="Genomic_DNA"/>
</dbReference>
<reference evidence="3" key="1">
    <citation type="journal article" date="2021" name="Nat. Commun.">
        <title>Genetic determinants of endophytism in the Arabidopsis root mycobiome.</title>
        <authorList>
            <person name="Mesny F."/>
            <person name="Miyauchi S."/>
            <person name="Thiergart T."/>
            <person name="Pickel B."/>
            <person name="Atanasova L."/>
            <person name="Karlsson M."/>
            <person name="Huettel B."/>
            <person name="Barry K.W."/>
            <person name="Haridas S."/>
            <person name="Chen C."/>
            <person name="Bauer D."/>
            <person name="Andreopoulos W."/>
            <person name="Pangilinan J."/>
            <person name="LaButti K."/>
            <person name="Riley R."/>
            <person name="Lipzen A."/>
            <person name="Clum A."/>
            <person name="Drula E."/>
            <person name="Henrissat B."/>
            <person name="Kohler A."/>
            <person name="Grigoriev I.V."/>
            <person name="Martin F.M."/>
            <person name="Hacquard S."/>
        </authorList>
    </citation>
    <scope>NUCLEOTIDE SEQUENCE</scope>
    <source>
        <strain evidence="3">MPI-CAGE-AT-0021</strain>
    </source>
</reference>
<sequence length="762" mass="86328">MDISSKWVTHLRNKKKQEVSATHTFCPLCKEEVSIDNEALFRAHVQNDPEKHPRCVTDEEITNAFNTLVAQTQPQQPHGDRPTRKRRNSVTNDTPGVADHDTPGPSLDYEDDEARVQKKRSPSAEHEQGSSPPAASNIRSRARVSEPSNNFDRRPKHASGRLWTEADGNKPPQGRSVPVASPSASRQPPPSNKITRQPHPPPQPNEDELQPTKMMLQPETRPISQDQLVAEVKGIYAGLVMVETKCIEVDNAQSSNPDGNKLNNEQWQALIALHRTLLHEHHDFFLASQHPSASLPLRRLASKYAMPARMWRHGIHSFLELLRHRLPASLEHMLTFLYLAYSMMALLYETVPAFEETWIECLGDLGRYRMAIEDDDIKDREVWTGVSQHWYSKASDKSSDTGRLYHHLAILARPNALQQLYYYAKSLCVPIPFLSARESVMTLFDPIFESDPRHLSRTDTYFVRVHGILFSGKGDDKMLAVATTEFLKRLDGTIAGSTKKWLEAGYFMGIATACSLLGYGTESNVLMRAMSQKSDETDVAMDGSSILETPPSKSFTQALDFAVKTYDIVVRRWGDTNTLPFIHTILVFILKMTQYPAGISYLEKSFPWKLTMVMLNYHLDSCDFEPSMDDFPSPEKGERPRPLPEDYAMRGLTYAADYHPKDWFDNGKIDEDEKYFELASMTDQRKERILYLGFKIAAQGKWLTFDTDSKKFGVTPIYDVKIDGAADHSPETTPDLIKNEEDSELENASALPVKTPELVFSP</sequence>
<dbReference type="InterPro" id="IPR011990">
    <property type="entry name" value="TPR-like_helical_dom_sf"/>
</dbReference>
<comment type="caution">
    <text evidence="3">The sequence shown here is derived from an EMBL/GenBank/DDBJ whole genome shotgun (WGS) entry which is preliminary data.</text>
</comment>
<dbReference type="Gene3D" id="1.25.40.10">
    <property type="entry name" value="Tetratricopeptide repeat domain"/>
    <property type="match status" value="1"/>
</dbReference>
<dbReference type="Proteomes" id="UP000717696">
    <property type="component" value="Unassembled WGS sequence"/>
</dbReference>
<proteinExistence type="predicted"/>
<dbReference type="InterPro" id="IPR018834">
    <property type="entry name" value="DNA/RNA-bd_Est1-type"/>
</dbReference>
<dbReference type="OrthoDB" id="2017974at2759"/>
<feature type="domain" description="DNA/RNA-binding" evidence="2">
    <location>
        <begin position="388"/>
        <end position="652"/>
    </location>
</feature>
<accession>A0A9P9IMZ9</accession>
<keyword evidence="4" id="KW-1185">Reference proteome</keyword>
<feature type="region of interest" description="Disordered" evidence="1">
    <location>
        <begin position="69"/>
        <end position="209"/>
    </location>
</feature>
<dbReference type="FunFam" id="1.25.40.10:FF:000202">
    <property type="entry name" value="Unplaced genomic scaffold supercont1.7, whole genome shotgun sequence"/>
    <property type="match status" value="1"/>
</dbReference>
<dbReference type="GO" id="GO:0005697">
    <property type="term" value="C:telomerase holoenzyme complex"/>
    <property type="evidence" value="ECO:0007669"/>
    <property type="project" value="TreeGrafter"/>
</dbReference>
<evidence type="ECO:0000259" key="2">
    <source>
        <dbReference type="Pfam" id="PF10373"/>
    </source>
</evidence>
<dbReference type="PANTHER" id="PTHR15696:SF0">
    <property type="entry name" value="TELOMERASE-BINDING PROTEIN EST1A"/>
    <property type="match status" value="1"/>
</dbReference>
<protein>
    <recommendedName>
        <fullName evidence="2">DNA/RNA-binding domain-containing protein</fullName>
    </recommendedName>
</protein>
<gene>
    <name evidence="3" type="ORF">B0J13DRAFT_454311</name>
</gene>
<evidence type="ECO:0000313" key="4">
    <source>
        <dbReference type="Proteomes" id="UP000717696"/>
    </source>
</evidence>
<feature type="region of interest" description="Disordered" evidence="1">
    <location>
        <begin position="724"/>
        <end position="762"/>
    </location>
</feature>
<dbReference type="GO" id="GO:0042162">
    <property type="term" value="F:telomeric DNA binding"/>
    <property type="evidence" value="ECO:0007669"/>
    <property type="project" value="TreeGrafter"/>
</dbReference>
<dbReference type="GO" id="GO:0070034">
    <property type="term" value="F:telomerase RNA binding"/>
    <property type="evidence" value="ECO:0007669"/>
    <property type="project" value="TreeGrafter"/>
</dbReference>
<dbReference type="Pfam" id="PF10373">
    <property type="entry name" value="EST1_DNA_bind"/>
    <property type="match status" value="1"/>
</dbReference>
<dbReference type="GO" id="GO:0000184">
    <property type="term" value="P:nuclear-transcribed mRNA catabolic process, nonsense-mediated decay"/>
    <property type="evidence" value="ECO:0007669"/>
    <property type="project" value="TreeGrafter"/>
</dbReference>
<feature type="compositionally biased region" description="Low complexity" evidence="1">
    <location>
        <begin position="175"/>
        <end position="186"/>
    </location>
</feature>
<dbReference type="SUPFAM" id="SSF48452">
    <property type="entry name" value="TPR-like"/>
    <property type="match status" value="1"/>
</dbReference>
<dbReference type="AlphaFoldDB" id="A0A9P9IMZ9"/>
<feature type="compositionally biased region" description="Polar residues" evidence="1">
    <location>
        <begin position="129"/>
        <end position="139"/>
    </location>
</feature>
<dbReference type="PANTHER" id="PTHR15696">
    <property type="entry name" value="SMG-7 SUPPRESSOR WITH MORPHOLOGICAL EFFECT ON GENITALIA PROTEIN 7"/>
    <property type="match status" value="1"/>
</dbReference>